<feature type="domain" description="Major facilitator superfamily (MFS) profile" evidence="7">
    <location>
        <begin position="44"/>
        <end position="470"/>
    </location>
</feature>
<evidence type="ECO:0000256" key="2">
    <source>
        <dbReference type="ARBA" id="ARBA00022448"/>
    </source>
</evidence>
<feature type="transmembrane region" description="Helical" evidence="6">
    <location>
        <begin position="376"/>
        <end position="398"/>
    </location>
</feature>
<dbReference type="Proteomes" id="UP001172681">
    <property type="component" value="Unassembled WGS sequence"/>
</dbReference>
<evidence type="ECO:0000256" key="4">
    <source>
        <dbReference type="ARBA" id="ARBA00022989"/>
    </source>
</evidence>
<keyword evidence="3 6" id="KW-0812">Transmembrane</keyword>
<dbReference type="InterPro" id="IPR020846">
    <property type="entry name" value="MFS_dom"/>
</dbReference>
<gene>
    <name evidence="8" type="ORF">H2204_006352</name>
</gene>
<dbReference type="PANTHER" id="PTHR43791:SF36">
    <property type="entry name" value="TRANSPORTER, PUTATIVE (AFU_ORTHOLOGUE AFUA_6G08340)-RELATED"/>
    <property type="match status" value="1"/>
</dbReference>
<organism evidence="8 9">
    <name type="scientific">Knufia peltigerae</name>
    <dbReference type="NCBI Taxonomy" id="1002370"/>
    <lineage>
        <taxon>Eukaryota</taxon>
        <taxon>Fungi</taxon>
        <taxon>Dikarya</taxon>
        <taxon>Ascomycota</taxon>
        <taxon>Pezizomycotina</taxon>
        <taxon>Eurotiomycetes</taxon>
        <taxon>Chaetothyriomycetidae</taxon>
        <taxon>Chaetothyriales</taxon>
        <taxon>Trichomeriaceae</taxon>
        <taxon>Knufia</taxon>
    </lineage>
</organism>
<protein>
    <recommendedName>
        <fullName evidence="7">Major facilitator superfamily (MFS) profile domain-containing protein</fullName>
    </recommendedName>
</protein>
<dbReference type="Pfam" id="PF07690">
    <property type="entry name" value="MFS_1"/>
    <property type="match status" value="1"/>
</dbReference>
<keyword evidence="4 6" id="KW-1133">Transmembrane helix</keyword>
<dbReference type="Gene3D" id="1.20.1250.20">
    <property type="entry name" value="MFS general substrate transporter like domains"/>
    <property type="match status" value="1"/>
</dbReference>
<feature type="transmembrane region" description="Helical" evidence="6">
    <location>
        <begin position="345"/>
        <end position="364"/>
    </location>
</feature>
<dbReference type="InterPro" id="IPR036259">
    <property type="entry name" value="MFS_trans_sf"/>
</dbReference>
<reference evidence="8" key="1">
    <citation type="submission" date="2022-10" db="EMBL/GenBank/DDBJ databases">
        <title>Culturing micro-colonial fungi from biological soil crusts in the Mojave desert and describing Neophaeococcomyces mojavensis, and introducing the new genera and species Taxawa tesnikishii.</title>
        <authorList>
            <person name="Kurbessoian T."/>
            <person name="Stajich J.E."/>
        </authorList>
    </citation>
    <scope>NUCLEOTIDE SEQUENCE</scope>
    <source>
        <strain evidence="8">TK_35</strain>
    </source>
</reference>
<evidence type="ECO:0000256" key="6">
    <source>
        <dbReference type="SAM" id="Phobius"/>
    </source>
</evidence>
<name>A0AA39CZ08_9EURO</name>
<dbReference type="PROSITE" id="PS50850">
    <property type="entry name" value="MFS"/>
    <property type="match status" value="1"/>
</dbReference>
<comment type="caution">
    <text evidence="8">The sequence shown here is derived from an EMBL/GenBank/DDBJ whole genome shotgun (WGS) entry which is preliminary data.</text>
</comment>
<keyword evidence="9" id="KW-1185">Reference proteome</keyword>
<dbReference type="GO" id="GO:0022857">
    <property type="term" value="F:transmembrane transporter activity"/>
    <property type="evidence" value="ECO:0007669"/>
    <property type="project" value="InterPro"/>
</dbReference>
<evidence type="ECO:0000313" key="8">
    <source>
        <dbReference type="EMBL" id="KAJ9634275.1"/>
    </source>
</evidence>
<feature type="transmembrane region" description="Helical" evidence="6">
    <location>
        <begin position="40"/>
        <end position="57"/>
    </location>
</feature>
<feature type="transmembrane region" description="Helical" evidence="6">
    <location>
        <begin position="89"/>
        <end position="109"/>
    </location>
</feature>
<accession>A0AA39CZ08</accession>
<keyword evidence="5 6" id="KW-0472">Membrane</keyword>
<dbReference type="PANTHER" id="PTHR43791">
    <property type="entry name" value="PERMEASE-RELATED"/>
    <property type="match status" value="1"/>
</dbReference>
<feature type="transmembrane region" description="Helical" evidence="6">
    <location>
        <begin position="280"/>
        <end position="303"/>
    </location>
</feature>
<evidence type="ECO:0000256" key="5">
    <source>
        <dbReference type="ARBA" id="ARBA00023136"/>
    </source>
</evidence>
<comment type="subcellular location">
    <subcellularLocation>
        <location evidence="1">Membrane</location>
        <topology evidence="1">Multi-pass membrane protein</topology>
    </subcellularLocation>
</comment>
<feature type="transmembrane region" description="Helical" evidence="6">
    <location>
        <begin position="410"/>
        <end position="431"/>
    </location>
</feature>
<dbReference type="InterPro" id="IPR011701">
    <property type="entry name" value="MFS"/>
</dbReference>
<evidence type="ECO:0000256" key="1">
    <source>
        <dbReference type="ARBA" id="ARBA00004141"/>
    </source>
</evidence>
<feature type="transmembrane region" description="Helical" evidence="6">
    <location>
        <begin position="443"/>
        <end position="464"/>
    </location>
</feature>
<feature type="transmembrane region" description="Helical" evidence="6">
    <location>
        <begin position="116"/>
        <end position="134"/>
    </location>
</feature>
<dbReference type="GO" id="GO:0016020">
    <property type="term" value="C:membrane"/>
    <property type="evidence" value="ECO:0007669"/>
    <property type="project" value="UniProtKB-SubCell"/>
</dbReference>
<feature type="transmembrane region" description="Helical" evidence="6">
    <location>
        <begin position="209"/>
        <end position="234"/>
    </location>
</feature>
<evidence type="ECO:0000259" key="7">
    <source>
        <dbReference type="PROSITE" id="PS50850"/>
    </source>
</evidence>
<evidence type="ECO:0000256" key="3">
    <source>
        <dbReference type="ARBA" id="ARBA00022692"/>
    </source>
</evidence>
<dbReference type="EMBL" id="JAPDRN010000039">
    <property type="protein sequence ID" value="KAJ9634275.1"/>
    <property type="molecule type" value="Genomic_DNA"/>
</dbReference>
<feature type="transmembrane region" description="Helical" evidence="6">
    <location>
        <begin position="146"/>
        <end position="165"/>
    </location>
</feature>
<sequence>MHRQSLANQSVASTQAVLGQMHGLERDWTAAEEKALVRKLDLHIMIPCCIIYVLAYLDRSNLSNVKILQKDTPDSFEESLGLQGLDFNWAVSISYFTLTAMLIPSALLMKKISAKLYFPLCMVIWGMIVMAMSACKSAPGLFTARFFLGLPESGIWPCGIMYFSFWYKPHERAHRIGVFYSSNSIAQAISGVLAVGIDNLNGHLGLKSWQWVFIIEGALPIALAIPIWWVLLTFPEDSKNLTDRERHIAINRLERGSTRKTDVTWDTMAFFRIMLRPSTYAFFFSYICIGIAAVAQATFLPTILYSLMKFSVQKANLYTAIINIVAVPIYWTFPLHSDWTKERMWHYLIPVAASIPCYAVWTYQGYHSDTSTISNMSLYGMAFLGQLLLMAQPVMLSYRSSTLYGAAEQAVGTSVTVGALSISSIIAPQMYPNKDAPNYVQGFSATVGLLAASLVIYATIPFWLQLEARQRKRKTGHALPLRSLEDSEHSAVSPEMLQRMREMQELEVHQGPEGKAPVQQHATEVEYSVQNVSRV</sequence>
<proteinExistence type="predicted"/>
<dbReference type="SUPFAM" id="SSF103473">
    <property type="entry name" value="MFS general substrate transporter"/>
    <property type="match status" value="1"/>
</dbReference>
<feature type="transmembrane region" description="Helical" evidence="6">
    <location>
        <begin position="177"/>
        <end position="197"/>
    </location>
</feature>
<evidence type="ECO:0000313" key="9">
    <source>
        <dbReference type="Proteomes" id="UP001172681"/>
    </source>
</evidence>
<dbReference type="AlphaFoldDB" id="A0AA39CZ08"/>
<feature type="transmembrane region" description="Helical" evidence="6">
    <location>
        <begin position="315"/>
        <end position="333"/>
    </location>
</feature>
<keyword evidence="2" id="KW-0813">Transport</keyword>